<gene>
    <name evidence="2" type="ORF">EJ03DRAFT_111240</name>
</gene>
<reference evidence="2" key="1">
    <citation type="journal article" date="2020" name="Stud. Mycol.">
        <title>101 Dothideomycetes genomes: a test case for predicting lifestyles and emergence of pathogens.</title>
        <authorList>
            <person name="Haridas S."/>
            <person name="Albert R."/>
            <person name="Binder M."/>
            <person name="Bloem J."/>
            <person name="Labutti K."/>
            <person name="Salamov A."/>
            <person name="Andreopoulos B."/>
            <person name="Baker S."/>
            <person name="Barry K."/>
            <person name="Bills G."/>
            <person name="Bluhm B."/>
            <person name="Cannon C."/>
            <person name="Castanera R."/>
            <person name="Culley D."/>
            <person name="Daum C."/>
            <person name="Ezra D."/>
            <person name="Gonzalez J."/>
            <person name="Henrissat B."/>
            <person name="Kuo A."/>
            <person name="Liang C."/>
            <person name="Lipzen A."/>
            <person name="Lutzoni F."/>
            <person name="Magnuson J."/>
            <person name="Mondo S."/>
            <person name="Nolan M."/>
            <person name="Ohm R."/>
            <person name="Pangilinan J."/>
            <person name="Park H.-J."/>
            <person name="Ramirez L."/>
            <person name="Alfaro M."/>
            <person name="Sun H."/>
            <person name="Tritt A."/>
            <person name="Yoshinaga Y."/>
            <person name="Zwiers L.-H."/>
            <person name="Turgeon B."/>
            <person name="Goodwin S."/>
            <person name="Spatafora J."/>
            <person name="Crous P."/>
            <person name="Grigoriev I."/>
        </authorList>
    </citation>
    <scope>NUCLEOTIDE SEQUENCE</scope>
    <source>
        <strain evidence="2">CBS 116005</strain>
    </source>
</reference>
<dbReference type="OrthoDB" id="1263307at2759"/>
<evidence type="ECO:0000313" key="2">
    <source>
        <dbReference type="EMBL" id="KAF2768947.1"/>
    </source>
</evidence>
<dbReference type="Pfam" id="PF12697">
    <property type="entry name" value="Abhydrolase_6"/>
    <property type="match status" value="1"/>
</dbReference>
<proteinExistence type="predicted"/>
<evidence type="ECO:0000259" key="1">
    <source>
        <dbReference type="Pfam" id="PF12697"/>
    </source>
</evidence>
<name>A0A6G1L7V0_9PEZI</name>
<sequence length="244" mass="26382">MSRTHIILVHGAYHQSWHWHLLKSKLEEAGHQVSTPALPSSGNGVSPAIGMNEDKEAIKLAIEKKAAETAESILPVFHSYAGVPGSEAAAELSKPARDKIVRLVYVMAFVIDQGTSLTDSLGGMLAPWAVQHGGVCSVPDPVPTFYNDVSAELAQAAADKVVQQSHKAFLEKAEHAGWKMYPATYVMCSDDKALDPEGRRVRLEVLKKENPFGFDVVEMTTGHSPFLSQVDETAAVIQKKAGVL</sequence>
<accession>A0A6G1L7V0</accession>
<dbReference type="InterPro" id="IPR052897">
    <property type="entry name" value="Sec-Metab_Biosynth_Hydrolase"/>
</dbReference>
<dbReference type="Proteomes" id="UP000799436">
    <property type="component" value="Unassembled WGS sequence"/>
</dbReference>
<dbReference type="PANTHER" id="PTHR37017:SF11">
    <property type="entry name" value="ESTERASE_LIPASE_THIOESTERASE DOMAIN-CONTAINING PROTEIN"/>
    <property type="match status" value="1"/>
</dbReference>
<dbReference type="InterPro" id="IPR000073">
    <property type="entry name" value="AB_hydrolase_1"/>
</dbReference>
<dbReference type="PANTHER" id="PTHR37017">
    <property type="entry name" value="AB HYDROLASE-1 DOMAIN-CONTAINING PROTEIN-RELATED"/>
    <property type="match status" value="1"/>
</dbReference>
<dbReference type="AlphaFoldDB" id="A0A6G1L7V0"/>
<dbReference type="EMBL" id="ML995839">
    <property type="protein sequence ID" value="KAF2768947.1"/>
    <property type="molecule type" value="Genomic_DNA"/>
</dbReference>
<dbReference type="InterPro" id="IPR029058">
    <property type="entry name" value="AB_hydrolase_fold"/>
</dbReference>
<dbReference type="Gene3D" id="3.40.50.1820">
    <property type="entry name" value="alpha/beta hydrolase"/>
    <property type="match status" value="1"/>
</dbReference>
<evidence type="ECO:0000313" key="3">
    <source>
        <dbReference type="Proteomes" id="UP000799436"/>
    </source>
</evidence>
<keyword evidence="3" id="KW-1185">Reference proteome</keyword>
<feature type="domain" description="AB hydrolase-1" evidence="1">
    <location>
        <begin position="6"/>
        <end position="235"/>
    </location>
</feature>
<dbReference type="SUPFAM" id="SSF53474">
    <property type="entry name" value="alpha/beta-Hydrolases"/>
    <property type="match status" value="1"/>
</dbReference>
<keyword evidence="2" id="KW-0378">Hydrolase</keyword>
<protein>
    <submittedName>
        <fullName evidence="2">Alpha/beta-hydrolase</fullName>
    </submittedName>
</protein>
<organism evidence="2 3">
    <name type="scientific">Teratosphaeria nubilosa</name>
    <dbReference type="NCBI Taxonomy" id="161662"/>
    <lineage>
        <taxon>Eukaryota</taxon>
        <taxon>Fungi</taxon>
        <taxon>Dikarya</taxon>
        <taxon>Ascomycota</taxon>
        <taxon>Pezizomycotina</taxon>
        <taxon>Dothideomycetes</taxon>
        <taxon>Dothideomycetidae</taxon>
        <taxon>Mycosphaerellales</taxon>
        <taxon>Teratosphaeriaceae</taxon>
        <taxon>Teratosphaeria</taxon>
    </lineage>
</organism>
<dbReference type="GO" id="GO:0016787">
    <property type="term" value="F:hydrolase activity"/>
    <property type="evidence" value="ECO:0007669"/>
    <property type="project" value="UniProtKB-KW"/>
</dbReference>